<keyword evidence="3" id="KW-1185">Reference proteome</keyword>
<proteinExistence type="predicted"/>
<gene>
    <name evidence="2" type="ORF">SDRG_08521</name>
</gene>
<dbReference type="RefSeq" id="XP_008612635.1">
    <property type="nucleotide sequence ID" value="XM_008614413.1"/>
</dbReference>
<protein>
    <submittedName>
        <fullName evidence="2">Uncharacterized protein</fullName>
    </submittedName>
</protein>
<reference evidence="2 3" key="1">
    <citation type="submission" date="2012-04" db="EMBL/GenBank/DDBJ databases">
        <title>The Genome Sequence of Saprolegnia declina VS20.</title>
        <authorList>
            <consortium name="The Broad Institute Genome Sequencing Platform"/>
            <person name="Russ C."/>
            <person name="Nusbaum C."/>
            <person name="Tyler B."/>
            <person name="van West P."/>
            <person name="Dieguez-Uribeondo J."/>
            <person name="de Bruijn I."/>
            <person name="Tripathy S."/>
            <person name="Jiang R."/>
            <person name="Young S.K."/>
            <person name="Zeng Q."/>
            <person name="Gargeya S."/>
            <person name="Fitzgerald M."/>
            <person name="Haas B."/>
            <person name="Abouelleil A."/>
            <person name="Alvarado L."/>
            <person name="Arachchi H.M."/>
            <person name="Berlin A."/>
            <person name="Chapman S.B."/>
            <person name="Goldberg J."/>
            <person name="Griggs A."/>
            <person name="Gujja S."/>
            <person name="Hansen M."/>
            <person name="Howarth C."/>
            <person name="Imamovic A."/>
            <person name="Larimer J."/>
            <person name="McCowen C."/>
            <person name="Montmayeur A."/>
            <person name="Murphy C."/>
            <person name="Neiman D."/>
            <person name="Pearson M."/>
            <person name="Priest M."/>
            <person name="Roberts A."/>
            <person name="Saif S."/>
            <person name="Shea T."/>
            <person name="Sisk P."/>
            <person name="Sykes S."/>
            <person name="Wortman J."/>
            <person name="Nusbaum C."/>
            <person name="Birren B."/>
        </authorList>
    </citation>
    <scope>NUCLEOTIDE SEQUENCE [LARGE SCALE GENOMIC DNA]</scope>
    <source>
        <strain evidence="2 3">VS20</strain>
    </source>
</reference>
<dbReference type="Proteomes" id="UP000030762">
    <property type="component" value="Unassembled WGS sequence"/>
</dbReference>
<evidence type="ECO:0000313" key="3">
    <source>
        <dbReference type="Proteomes" id="UP000030762"/>
    </source>
</evidence>
<evidence type="ECO:0000256" key="1">
    <source>
        <dbReference type="SAM" id="MobiDB-lite"/>
    </source>
</evidence>
<dbReference type="GeneID" id="19949248"/>
<feature type="compositionally biased region" description="Polar residues" evidence="1">
    <location>
        <begin position="1"/>
        <end position="16"/>
    </location>
</feature>
<feature type="region of interest" description="Disordered" evidence="1">
    <location>
        <begin position="1"/>
        <end position="29"/>
    </location>
</feature>
<dbReference type="AlphaFoldDB" id="T0QJB6"/>
<dbReference type="InParanoid" id="T0QJB6"/>
<organism evidence="2 3">
    <name type="scientific">Saprolegnia diclina (strain VS20)</name>
    <dbReference type="NCBI Taxonomy" id="1156394"/>
    <lineage>
        <taxon>Eukaryota</taxon>
        <taxon>Sar</taxon>
        <taxon>Stramenopiles</taxon>
        <taxon>Oomycota</taxon>
        <taxon>Saprolegniomycetes</taxon>
        <taxon>Saprolegniales</taxon>
        <taxon>Saprolegniaceae</taxon>
        <taxon>Saprolegnia</taxon>
    </lineage>
</organism>
<sequence length="205" mass="22222">MSATPQTMETIGQGQATRHAPSEPLLPATSAKAPRTGFALIAQPGVDGTTTVFLSAGQRDAVLRFKAKALHRASDGATLVKDFTDHPAPASVGHALSTALDEAVATIVADVVQRTKQEHFLKTRKLIREYKAAVSEGRDTRALVDAIDEPIHLITAADIVVDHKSKAFTFQPSVYWTFDAFLRVILAAVKKIQFAKHQLMNEIDI</sequence>
<dbReference type="VEuPathDB" id="FungiDB:SDRG_08521"/>
<accession>T0QJB6</accession>
<evidence type="ECO:0000313" key="2">
    <source>
        <dbReference type="EMBL" id="EQC33840.1"/>
    </source>
</evidence>
<dbReference type="EMBL" id="JH767157">
    <property type="protein sequence ID" value="EQC33840.1"/>
    <property type="molecule type" value="Genomic_DNA"/>
</dbReference>
<name>T0QJB6_SAPDV</name>